<feature type="domain" description="Cell envelope-related transcriptional attenuator" evidence="4">
    <location>
        <begin position="250"/>
        <end position="391"/>
    </location>
</feature>
<dbReference type="EMBL" id="CP009248">
    <property type="protein sequence ID" value="APT91530.1"/>
    <property type="molecule type" value="Genomic_DNA"/>
</dbReference>
<reference evidence="5 6" key="1">
    <citation type="submission" date="2014-08" db="EMBL/GenBank/DDBJ databases">
        <title>Complete genome sequence of Corynebacterium sphenisci CECT 5990(T) (=DSM 44792(T)), isolated from healthy wild penguins.</title>
        <authorList>
            <person name="Ruckert C."/>
            <person name="Albersmeier A."/>
            <person name="Winkler A."/>
            <person name="Kalinowski J."/>
        </authorList>
    </citation>
    <scope>NUCLEOTIDE SEQUENCE [LARGE SCALE GENOMIC DNA]</scope>
    <source>
        <strain evidence="5 6">DSM 44792</strain>
    </source>
</reference>
<dbReference type="Pfam" id="PF03816">
    <property type="entry name" value="LytR_cpsA_psr"/>
    <property type="match status" value="1"/>
</dbReference>
<feature type="transmembrane region" description="Helical" evidence="3">
    <location>
        <begin position="177"/>
        <end position="196"/>
    </location>
</feature>
<organism evidence="5 6">
    <name type="scientific">Corynebacterium sphenisci DSM 44792</name>
    <dbReference type="NCBI Taxonomy" id="1437874"/>
    <lineage>
        <taxon>Bacteria</taxon>
        <taxon>Bacillati</taxon>
        <taxon>Actinomycetota</taxon>
        <taxon>Actinomycetes</taxon>
        <taxon>Mycobacteriales</taxon>
        <taxon>Corynebacteriaceae</taxon>
        <taxon>Corynebacterium</taxon>
    </lineage>
</organism>
<dbReference type="PANTHER" id="PTHR33392">
    <property type="entry name" value="POLYISOPRENYL-TEICHOIC ACID--PEPTIDOGLYCAN TEICHOIC ACID TRANSFERASE TAGU"/>
    <property type="match status" value="1"/>
</dbReference>
<evidence type="ECO:0000256" key="2">
    <source>
        <dbReference type="SAM" id="MobiDB-lite"/>
    </source>
</evidence>
<feature type="compositionally biased region" description="Pro residues" evidence="2">
    <location>
        <begin position="139"/>
        <end position="154"/>
    </location>
</feature>
<dbReference type="KEGG" id="csph:CSPHI_11790"/>
<dbReference type="InterPro" id="IPR004474">
    <property type="entry name" value="LytR_CpsA_psr"/>
</dbReference>
<comment type="similarity">
    <text evidence="1">Belongs to the LytR/CpsA/Psr (LCP) family.</text>
</comment>
<protein>
    <recommendedName>
        <fullName evidence="4">Cell envelope-related transcriptional attenuator domain-containing protein</fullName>
    </recommendedName>
</protein>
<keyword evidence="3" id="KW-0812">Transmembrane</keyword>
<evidence type="ECO:0000313" key="6">
    <source>
        <dbReference type="Proteomes" id="UP000185469"/>
    </source>
</evidence>
<evidence type="ECO:0000259" key="4">
    <source>
        <dbReference type="Pfam" id="PF03816"/>
    </source>
</evidence>
<keyword evidence="3" id="KW-0472">Membrane</keyword>
<dbReference type="Gene3D" id="3.40.630.190">
    <property type="entry name" value="LCP protein"/>
    <property type="match status" value="1"/>
</dbReference>
<feature type="compositionally biased region" description="Low complexity" evidence="2">
    <location>
        <begin position="97"/>
        <end position="133"/>
    </location>
</feature>
<keyword evidence="3" id="KW-1133">Transmembrane helix</keyword>
<feature type="compositionally biased region" description="Basic and acidic residues" evidence="2">
    <location>
        <begin position="52"/>
        <end position="96"/>
    </location>
</feature>
<evidence type="ECO:0000256" key="3">
    <source>
        <dbReference type="SAM" id="Phobius"/>
    </source>
</evidence>
<dbReference type="AlphaFoldDB" id="A0A1L7D0D2"/>
<dbReference type="STRING" id="1437874.CSPHI_11790"/>
<evidence type="ECO:0000313" key="5">
    <source>
        <dbReference type="EMBL" id="APT91530.1"/>
    </source>
</evidence>
<sequence length="470" mass="50156">MSDTPRPADGGDYVLDAQGRPRLDRFGRPIRRRPARPAPPAGGAGQGPQWERPLRGERPGTPEPRRRPERPDPPERDPRLDPDRIRRRAAAERAAADRAAGAHRLPRQPRGARPAAAGRTRAMPAQPAPAARAQHADPRFPPPGYRPPAPPPPPRGRRGRGPAPKPRRRRPGCLRRPVRTLALLLVLLVLAAFAVVELRLQRTEVFADLADRPGRSAASNWLLVGSDSRAGMSEEENAALAAGGGIEGQRTDAILIAHIPLIGEPTLVSIPRDSYVEVPGYGMDKINAAFAYGGAPLLVETVERATGVRIDHYAEIGFGGFARVVDAAGGIELCPEEAIDDPLAGLDVPAGCGDYDGAAALGYVRTRSTAGGDLDRVARQREFLAALTTRLRSPGVLLNPLRLVPTLGAATTAVTVGDGDHSWHLAWLLGRLALGSASETVPVGGAMTVDVGDVLLWDEQAAADLFRRIR</sequence>
<name>A0A1L7D0D2_9CORY</name>
<feature type="region of interest" description="Disordered" evidence="2">
    <location>
        <begin position="1"/>
        <end position="173"/>
    </location>
</feature>
<evidence type="ECO:0000256" key="1">
    <source>
        <dbReference type="ARBA" id="ARBA00006068"/>
    </source>
</evidence>
<gene>
    <name evidence="5" type="ORF">CSPHI_11790</name>
</gene>
<dbReference type="NCBIfam" id="TIGR00350">
    <property type="entry name" value="lytR_cpsA_psr"/>
    <property type="match status" value="1"/>
</dbReference>
<dbReference type="RefSeq" id="WP_075693431.1">
    <property type="nucleotide sequence ID" value="NZ_CP009248.1"/>
</dbReference>
<accession>A0A1L7D0D2</accession>
<keyword evidence="6" id="KW-1185">Reference proteome</keyword>
<dbReference type="Proteomes" id="UP000185469">
    <property type="component" value="Chromosome"/>
</dbReference>
<dbReference type="InterPro" id="IPR050922">
    <property type="entry name" value="LytR/CpsA/Psr_CW_biosynth"/>
</dbReference>
<dbReference type="OrthoDB" id="9782542at2"/>
<feature type="compositionally biased region" description="Basic residues" evidence="2">
    <location>
        <begin position="155"/>
        <end position="173"/>
    </location>
</feature>
<dbReference type="PANTHER" id="PTHR33392:SF6">
    <property type="entry name" value="POLYISOPRENYL-TEICHOIC ACID--PEPTIDOGLYCAN TEICHOIC ACID TRANSFERASE TAGU"/>
    <property type="match status" value="1"/>
</dbReference>
<proteinExistence type="inferred from homology"/>